<evidence type="ECO:0000313" key="2">
    <source>
        <dbReference type="Proteomes" id="UP001066276"/>
    </source>
</evidence>
<protein>
    <submittedName>
        <fullName evidence="1">Uncharacterized protein</fullName>
    </submittedName>
</protein>
<dbReference type="Proteomes" id="UP001066276">
    <property type="component" value="Chromosome 3_1"/>
</dbReference>
<organism evidence="1 2">
    <name type="scientific">Pleurodeles waltl</name>
    <name type="common">Iberian ribbed newt</name>
    <dbReference type="NCBI Taxonomy" id="8319"/>
    <lineage>
        <taxon>Eukaryota</taxon>
        <taxon>Metazoa</taxon>
        <taxon>Chordata</taxon>
        <taxon>Craniata</taxon>
        <taxon>Vertebrata</taxon>
        <taxon>Euteleostomi</taxon>
        <taxon>Amphibia</taxon>
        <taxon>Batrachia</taxon>
        <taxon>Caudata</taxon>
        <taxon>Salamandroidea</taxon>
        <taxon>Salamandridae</taxon>
        <taxon>Pleurodelinae</taxon>
        <taxon>Pleurodeles</taxon>
    </lineage>
</organism>
<dbReference type="EMBL" id="JANPWB010000005">
    <property type="protein sequence ID" value="KAJ1185215.1"/>
    <property type="molecule type" value="Genomic_DNA"/>
</dbReference>
<name>A0AAV7U850_PLEWA</name>
<keyword evidence="2" id="KW-1185">Reference proteome</keyword>
<dbReference type="AlphaFoldDB" id="A0AAV7U850"/>
<sequence length="107" mass="11795">MNILENIWAYTKLALARPKKHAADVRDTLTAALLKMEMRKSAITLARNCEGAEADAGGVNHLHRVGKNLELHVTPQYSPGSPRKFLTGHHFEGPYVLSVVELSIAHV</sequence>
<proteinExistence type="predicted"/>
<accession>A0AAV7U850</accession>
<reference evidence="1" key="1">
    <citation type="journal article" date="2022" name="bioRxiv">
        <title>Sequencing and chromosome-scale assembly of the giantPleurodeles waltlgenome.</title>
        <authorList>
            <person name="Brown T."/>
            <person name="Elewa A."/>
            <person name="Iarovenko S."/>
            <person name="Subramanian E."/>
            <person name="Araus A.J."/>
            <person name="Petzold A."/>
            <person name="Susuki M."/>
            <person name="Suzuki K.-i.T."/>
            <person name="Hayashi T."/>
            <person name="Toyoda A."/>
            <person name="Oliveira C."/>
            <person name="Osipova E."/>
            <person name="Leigh N.D."/>
            <person name="Simon A."/>
            <person name="Yun M.H."/>
        </authorList>
    </citation>
    <scope>NUCLEOTIDE SEQUENCE</scope>
    <source>
        <strain evidence="1">20211129_DDA</strain>
        <tissue evidence="1">Liver</tissue>
    </source>
</reference>
<gene>
    <name evidence="1" type="ORF">NDU88_002009</name>
</gene>
<evidence type="ECO:0000313" key="1">
    <source>
        <dbReference type="EMBL" id="KAJ1185215.1"/>
    </source>
</evidence>
<comment type="caution">
    <text evidence="1">The sequence shown here is derived from an EMBL/GenBank/DDBJ whole genome shotgun (WGS) entry which is preliminary data.</text>
</comment>